<accession>A0A3M7SJQ6</accession>
<comment type="caution">
    <text evidence="1">The sequence shown here is derived from an EMBL/GenBank/DDBJ whole genome shotgun (WGS) entry which is preliminary data.</text>
</comment>
<sequence length="59" mass="7075">MLSLLLQRSLISSTKSNLLPRNLISFWLTILFLRIENNWKTRFLIYCEGTFSDIHYLKI</sequence>
<dbReference type="EMBL" id="REGN01001268">
    <property type="protein sequence ID" value="RNA35949.1"/>
    <property type="molecule type" value="Genomic_DNA"/>
</dbReference>
<keyword evidence="2" id="KW-1185">Reference proteome</keyword>
<organism evidence="1 2">
    <name type="scientific">Brachionus plicatilis</name>
    <name type="common">Marine rotifer</name>
    <name type="synonym">Brachionus muelleri</name>
    <dbReference type="NCBI Taxonomy" id="10195"/>
    <lineage>
        <taxon>Eukaryota</taxon>
        <taxon>Metazoa</taxon>
        <taxon>Spiralia</taxon>
        <taxon>Gnathifera</taxon>
        <taxon>Rotifera</taxon>
        <taxon>Eurotatoria</taxon>
        <taxon>Monogononta</taxon>
        <taxon>Pseudotrocha</taxon>
        <taxon>Ploima</taxon>
        <taxon>Brachionidae</taxon>
        <taxon>Brachionus</taxon>
    </lineage>
</organism>
<evidence type="ECO:0000313" key="2">
    <source>
        <dbReference type="Proteomes" id="UP000276133"/>
    </source>
</evidence>
<name>A0A3M7SJQ6_BRAPC</name>
<dbReference type="Proteomes" id="UP000276133">
    <property type="component" value="Unassembled WGS sequence"/>
</dbReference>
<evidence type="ECO:0000313" key="1">
    <source>
        <dbReference type="EMBL" id="RNA35949.1"/>
    </source>
</evidence>
<dbReference type="AlphaFoldDB" id="A0A3M7SJQ6"/>
<reference evidence="1 2" key="1">
    <citation type="journal article" date="2018" name="Sci. Rep.">
        <title>Genomic signatures of local adaptation to the degree of environmental predictability in rotifers.</title>
        <authorList>
            <person name="Franch-Gras L."/>
            <person name="Hahn C."/>
            <person name="Garcia-Roger E.M."/>
            <person name="Carmona M.J."/>
            <person name="Serra M."/>
            <person name="Gomez A."/>
        </authorList>
    </citation>
    <scope>NUCLEOTIDE SEQUENCE [LARGE SCALE GENOMIC DNA]</scope>
    <source>
        <strain evidence="1">HYR1</strain>
    </source>
</reference>
<gene>
    <name evidence="1" type="ORF">BpHYR1_012819</name>
</gene>
<proteinExistence type="predicted"/>
<protein>
    <submittedName>
        <fullName evidence="1">Uncharacterized protein</fullName>
    </submittedName>
</protein>